<name>A0A0G4HYY7_9ALVE</name>
<dbReference type="EMBL" id="CDMZ01004451">
    <property type="protein sequence ID" value="CEM49774.1"/>
    <property type="molecule type" value="Genomic_DNA"/>
</dbReference>
<dbReference type="PANTHER" id="PTHR39555">
    <property type="entry name" value="FIMBRIAL ASSEMBLY PROTEIN PILO-LIKE PROTEIN-RELATED"/>
    <property type="match status" value="1"/>
</dbReference>
<feature type="compositionally biased region" description="Basic and acidic residues" evidence="2">
    <location>
        <begin position="401"/>
        <end position="414"/>
    </location>
</feature>
<protein>
    <recommendedName>
        <fullName evidence="6">Pilus assembly protein PilP</fullName>
    </recommendedName>
</protein>
<dbReference type="Gene3D" id="2.30.30.830">
    <property type="match status" value="1"/>
</dbReference>
<evidence type="ECO:0008006" key="6">
    <source>
        <dbReference type="Google" id="ProtNLM"/>
    </source>
</evidence>
<feature type="transmembrane region" description="Helical" evidence="3">
    <location>
        <begin position="163"/>
        <end position="184"/>
    </location>
</feature>
<dbReference type="Gene3D" id="3.30.70.60">
    <property type="match status" value="1"/>
</dbReference>
<proteinExistence type="predicted"/>
<feature type="region of interest" description="Disordered" evidence="2">
    <location>
        <begin position="394"/>
        <end position="414"/>
    </location>
</feature>
<dbReference type="InterPro" id="IPR014717">
    <property type="entry name" value="Transl_elong_EF1B/ribsomal_bS6"/>
</dbReference>
<evidence type="ECO:0000256" key="4">
    <source>
        <dbReference type="SAM" id="SignalP"/>
    </source>
</evidence>
<keyword evidence="3" id="KW-0472">Membrane</keyword>
<keyword evidence="1" id="KW-0175">Coiled coil</keyword>
<gene>
    <name evidence="5" type="ORF">Cvel_33773</name>
</gene>
<dbReference type="Pfam" id="PF04351">
    <property type="entry name" value="PilP"/>
    <property type="match status" value="1"/>
</dbReference>
<dbReference type="GO" id="GO:0043107">
    <property type="term" value="P:type IV pilus-dependent motility"/>
    <property type="evidence" value="ECO:0007669"/>
    <property type="project" value="InterPro"/>
</dbReference>
<evidence type="ECO:0000256" key="1">
    <source>
        <dbReference type="SAM" id="Coils"/>
    </source>
</evidence>
<dbReference type="InterPro" id="IPR007446">
    <property type="entry name" value="PilP"/>
</dbReference>
<sequence>MVAAAAVGIAIVLLWYMQASGVREEQEGRNDLLRSEIKALDEQIKEIADLEKVQDNLLARMEVIESLQASRSASVHLFDELVATLPEGVHLNRANQNEEQVQLEGVAESNARVSQYMKNLEASLWFENPRLIVIRSREQGRLRLSEFTLQTLDVQNPGAWPDWVRGFTAVLLVIAIIGGSYWFLIKDQYERAARAAQTEQELRASFEKKQRRAAALDDYRARLKVMEREFGQMLRQLPGRAEVANLLNDISQTRSANNLEEEIFEPQNEIIRDFYAELPNRIVVVGDFHDIARFVSDIASLSRIVTVEDITLAPQSGAAMTSPFATSVWRLLAAVLLALGLSACDDGRDDLRSYIERIKARPAQPLEPLPEPKTYEPYAYREVGRRNPFIPIEPELNAGNRNDDLRPDQNRPREPLEAYPLDALRMVGVVTKAGIRYALIRDPEGVIHRVPAGAYAGQNYGRITAITSTEVQLLEIVPDGFGGWTERPATIPLAE</sequence>
<dbReference type="InterPro" id="IPR007445">
    <property type="entry name" value="PilO"/>
</dbReference>
<feature type="chain" id="PRO_5005191951" description="Pilus assembly protein PilP" evidence="4">
    <location>
        <begin position="22"/>
        <end position="495"/>
    </location>
</feature>
<organism evidence="5">
    <name type="scientific">Chromera velia CCMP2878</name>
    <dbReference type="NCBI Taxonomy" id="1169474"/>
    <lineage>
        <taxon>Eukaryota</taxon>
        <taxon>Sar</taxon>
        <taxon>Alveolata</taxon>
        <taxon>Colpodellida</taxon>
        <taxon>Chromeraceae</taxon>
        <taxon>Chromera</taxon>
    </lineage>
</organism>
<evidence type="ECO:0000256" key="2">
    <source>
        <dbReference type="SAM" id="MobiDB-lite"/>
    </source>
</evidence>
<dbReference type="InterPro" id="IPR007813">
    <property type="entry name" value="PilN"/>
</dbReference>
<feature type="signal peptide" evidence="4">
    <location>
        <begin position="1"/>
        <end position="21"/>
    </location>
</feature>
<keyword evidence="4" id="KW-0732">Signal</keyword>
<keyword evidence="3" id="KW-0812">Transmembrane</keyword>
<keyword evidence="3" id="KW-1133">Transmembrane helix</keyword>
<dbReference type="Pfam" id="PF04350">
    <property type="entry name" value="PilO"/>
    <property type="match status" value="1"/>
</dbReference>
<evidence type="ECO:0000256" key="3">
    <source>
        <dbReference type="SAM" id="Phobius"/>
    </source>
</evidence>
<reference evidence="5" key="1">
    <citation type="submission" date="2014-11" db="EMBL/GenBank/DDBJ databases">
        <authorList>
            <person name="Otto D Thomas"/>
            <person name="Naeem Raeece"/>
        </authorList>
    </citation>
    <scope>NUCLEOTIDE SEQUENCE</scope>
</reference>
<feature type="coiled-coil region" evidence="1">
    <location>
        <begin position="23"/>
        <end position="60"/>
    </location>
</feature>
<dbReference type="AlphaFoldDB" id="A0A0G4HYY7"/>
<dbReference type="Gene3D" id="1.10.287.540">
    <property type="entry name" value="Helix hairpin bin"/>
    <property type="match status" value="1"/>
</dbReference>
<dbReference type="VEuPathDB" id="CryptoDB:Cvel_33773"/>
<evidence type="ECO:0000313" key="5">
    <source>
        <dbReference type="EMBL" id="CEM49774.1"/>
    </source>
</evidence>
<dbReference type="Pfam" id="PF05137">
    <property type="entry name" value="PilN"/>
    <property type="match status" value="1"/>
</dbReference>
<accession>A0A0G4HYY7</accession>
<dbReference type="PANTHER" id="PTHR39555:SF1">
    <property type="entry name" value="TYPE IV PILUS INNER MEMBRANE COMPONENT PILO"/>
    <property type="match status" value="1"/>
</dbReference>